<keyword evidence="1" id="KW-0344">Guanine-nucleotide releasing factor</keyword>
<accession>A0A3M7P5Y0</accession>
<dbReference type="PANTHER" id="PTHR22826:SF106">
    <property type="entry name" value="TRIO, ISOFORM A"/>
    <property type="match status" value="1"/>
</dbReference>
<dbReference type="GO" id="GO:0007411">
    <property type="term" value="P:axon guidance"/>
    <property type="evidence" value="ECO:0007669"/>
    <property type="project" value="TreeGrafter"/>
</dbReference>
<organism evidence="2 3">
    <name type="scientific">Brachionus plicatilis</name>
    <name type="common">Marine rotifer</name>
    <name type="synonym">Brachionus muelleri</name>
    <dbReference type="NCBI Taxonomy" id="10195"/>
    <lineage>
        <taxon>Eukaryota</taxon>
        <taxon>Metazoa</taxon>
        <taxon>Spiralia</taxon>
        <taxon>Gnathifera</taxon>
        <taxon>Rotifera</taxon>
        <taxon>Eurotatoria</taxon>
        <taxon>Monogononta</taxon>
        <taxon>Pseudotrocha</taxon>
        <taxon>Ploima</taxon>
        <taxon>Brachionidae</taxon>
        <taxon>Brachionus</taxon>
    </lineage>
</organism>
<dbReference type="Gene3D" id="1.20.58.60">
    <property type="match status" value="1"/>
</dbReference>
<comment type="caution">
    <text evidence="2">The sequence shown here is derived from an EMBL/GenBank/DDBJ whole genome shotgun (WGS) entry which is preliminary data.</text>
</comment>
<dbReference type="OrthoDB" id="10256089at2759"/>
<dbReference type="EMBL" id="REGN01013046">
    <property type="protein sequence ID" value="RMZ94452.1"/>
    <property type="molecule type" value="Genomic_DNA"/>
</dbReference>
<keyword evidence="3" id="KW-1185">Reference proteome</keyword>
<dbReference type="Pfam" id="PF00435">
    <property type="entry name" value="Spectrin"/>
    <property type="match status" value="1"/>
</dbReference>
<name>A0A3M7P5Y0_BRAPC</name>
<dbReference type="PANTHER" id="PTHR22826">
    <property type="entry name" value="RHO GUANINE EXCHANGE FACTOR-RELATED"/>
    <property type="match status" value="1"/>
</dbReference>
<sequence length="471" mass="54438">MRNRKYDDVKPILKIIQSLQENFNYQINHVFIIKPDNFWQKQKTSFASSKYSFEHSLISMEQLSKYFDPNQLTPDLDGTLSFNNDQWIDFRIKLENFLIHSNDLLSRFGSLQIELSTFDQPDTKEACQEAIIAHTNTKQRVLGINIDQLINDGKNLLRNLIGNDDSLLMAPGGTRDSGYSGSESEKFSNDFFNEAHKIKEPMELLKVSKQKVHALWQQKKLKLEQCLQLRVFEQDCSQMMEWLNYNNKVVLMNYTDIGHSYSSAYDLLQKHEQFHKNCFSGAASIQHINSVANKLLASSHYASNLISLKTAKLEKEWQVFHSALQNRQKILSASCMFHNKADQYLNKVEEWKNLCSNNQISNSVQEAENALKKHHELSDEISQIYAEICNASSSIQFIFVCNDGKAILDSIQSSQSTQIGQMEFKQAASHILDIVYEILSNHRQLELLWVNKKQNKNISKLIFQITHLNII</sequence>
<gene>
    <name evidence="2" type="ORF">BpHYR1_054254</name>
</gene>
<dbReference type="STRING" id="10195.A0A3M7P5Y0"/>
<dbReference type="GO" id="GO:0019898">
    <property type="term" value="C:extrinsic component of membrane"/>
    <property type="evidence" value="ECO:0007669"/>
    <property type="project" value="TreeGrafter"/>
</dbReference>
<dbReference type="CDD" id="cd00176">
    <property type="entry name" value="SPEC"/>
    <property type="match status" value="1"/>
</dbReference>
<evidence type="ECO:0000313" key="2">
    <source>
        <dbReference type="EMBL" id="RMZ94452.1"/>
    </source>
</evidence>
<evidence type="ECO:0000313" key="3">
    <source>
        <dbReference type="Proteomes" id="UP000276133"/>
    </source>
</evidence>
<dbReference type="SUPFAM" id="SSF46966">
    <property type="entry name" value="Spectrin repeat"/>
    <property type="match status" value="1"/>
</dbReference>
<reference evidence="2 3" key="1">
    <citation type="journal article" date="2018" name="Sci. Rep.">
        <title>Genomic signatures of local adaptation to the degree of environmental predictability in rotifers.</title>
        <authorList>
            <person name="Franch-Gras L."/>
            <person name="Hahn C."/>
            <person name="Garcia-Roger E.M."/>
            <person name="Carmona M.J."/>
            <person name="Serra M."/>
            <person name="Gomez A."/>
        </authorList>
    </citation>
    <scope>NUCLEOTIDE SEQUENCE [LARGE SCALE GENOMIC DNA]</scope>
    <source>
        <strain evidence="2">HYR1</strain>
    </source>
</reference>
<dbReference type="GO" id="GO:0005085">
    <property type="term" value="F:guanyl-nucleotide exchange factor activity"/>
    <property type="evidence" value="ECO:0007669"/>
    <property type="project" value="UniProtKB-KW"/>
</dbReference>
<dbReference type="SMART" id="SM00150">
    <property type="entry name" value="SPEC"/>
    <property type="match status" value="1"/>
</dbReference>
<dbReference type="Proteomes" id="UP000276133">
    <property type="component" value="Unassembled WGS sequence"/>
</dbReference>
<dbReference type="InterPro" id="IPR018159">
    <property type="entry name" value="Spectrin/alpha-actinin"/>
</dbReference>
<evidence type="ECO:0000256" key="1">
    <source>
        <dbReference type="ARBA" id="ARBA00022658"/>
    </source>
</evidence>
<dbReference type="InterPro" id="IPR051336">
    <property type="entry name" value="RhoGEF_Guanine_NuclExch_SF"/>
</dbReference>
<dbReference type="AlphaFoldDB" id="A0A3M7P5Y0"/>
<dbReference type="GO" id="GO:0005737">
    <property type="term" value="C:cytoplasm"/>
    <property type="evidence" value="ECO:0007669"/>
    <property type="project" value="TreeGrafter"/>
</dbReference>
<protein>
    <submittedName>
        <fullName evidence="2">Triple functional domain</fullName>
    </submittedName>
</protein>
<proteinExistence type="predicted"/>
<dbReference type="InterPro" id="IPR002017">
    <property type="entry name" value="Spectrin_repeat"/>
</dbReference>